<feature type="compositionally biased region" description="Pro residues" evidence="1">
    <location>
        <begin position="378"/>
        <end position="396"/>
    </location>
</feature>
<evidence type="ECO:0000256" key="2">
    <source>
        <dbReference type="SAM" id="Phobius"/>
    </source>
</evidence>
<sequence length="1398" mass="146130">MKGSVVALGAALVLVQAAPYGPVPSIPPEHITTAVDATEQIQPSSASVPISLPLPLPEEGEDELAERLCKAGGNGVFCHTKTLVEPGFTVWATKPIVIPIAHTRTIAVLQPSPAGPTIAVLEPSEQPSPDVSSLSAAPSTPSLAPYSALPSAEPWLEPLPSLLAGPEVDADSDADVADSDGEVTNSDDEVANSDGEVANSDGEVANSDGEVANSDTEVTDEKPTVVKVETEVRTEVNTEAEYEVVKSEVATDIEVKEVEDDEGTIVDVPSVSSASSAPSSSPVPSAPLPTLSPEPAVFPVPSPTSEAENPDSSSCPADSKNCHNQKESKEIWESDSNSDEDDPPLPAGPIPNSGPGYETDENKGYGSDEDTSTIPAVPSTPLPTLSPEPAVSPVPSPTLEAENPDNTPCPPNSKDCRNQKKESKEIWESDSNSDEDIPTIPVGAIPNSGPGFDTDKNKGYESYENEPAIPAGAIPKNKGYGSDEDDLFIPAGAIPESGPGYDTDKNNNKGYGSDEDIPTIPVGVIPDSSFSDDEKGNKGKGHSSKDHHDEKGHHGDKSSDEYDLFSDSSEDDRQGRGRGGHGLDGDISHPLPPFSHDDDYSHGNGFPRPGFPQGYDHGGYNGDYDHPGYHGQGSDDDYDNSNNHRGKGYGSHGGYDDYDVSRNDHGNDGSYGGRHGYGNHGGYHGDDGYGGRNGDDGYPVGSNGYGGDHDYGLPFPPPRHPYSESEYPYPPQHSANAENHGNNHADGSAPPGFSPDGHHGYGQDDGGILHDPRYGGPGGAFGDGFPRRCPPGYSCRSLEHCRDPFCEPDVDRCSATQSCQPDDASHAAPPGDGYPTADSGREENHGDGGHIPPPPPVPCGPGNSSCIIPPPPHVPCVGPTCIPAPPHVPCNGTECSPHVPAPPARTCQYGHPCLDNSGGGHDDVRHDGDTDSETDDHHDGNTDDETDWSDNEGESNCHSSDSSNPCQPHDSPPPPGASHDHIPSPPAPQCHISGTGHGCPQQKPDVPLSPPGGSQTDVHHDGNTDDETDWSDNEGESNCHSSNSCQQQSKPHVTPPSPGGSHDHIPSPPPPCHSKGSNHDCPQPEPAPLVTPPQQDVPQPPLCQPGPVHGCPQQKTQVPLPPPGGSQTDDHHDGNTDDETDDHHDGDTDDETDWSDNESGIPPPPPPCQSNGTNHDCPQPQPVPLVTPPQREAPHPPEAPSEEHVEEEQHGGFRPGPPILSPGCDNGFNSSTRCGPPEAPAPAPAPAPPAPAPIPHYEEGPTPAPHPQPVPEPYYFPQPPQPPYYSPEPAPPHPQPVPEEPWFYPQPPQPPVYSPEPAPPSWEGPYEAGPVEPQPGPVVPQAPVPAPVPAPAPAPAPKPKPTPTPVSGAPAPIFTAGASNFVASVGLAVLVALAVGAF</sequence>
<feature type="compositionally biased region" description="Basic and acidic residues" evidence="1">
    <location>
        <begin position="1128"/>
        <end position="1146"/>
    </location>
</feature>
<proteinExistence type="predicted"/>
<feature type="compositionally biased region" description="Acidic residues" evidence="1">
    <location>
        <begin position="1024"/>
        <end position="1035"/>
    </location>
</feature>
<feature type="chain" id="PRO_5042962456" evidence="3">
    <location>
        <begin position="18"/>
        <end position="1398"/>
    </location>
</feature>
<feature type="signal peptide" evidence="3">
    <location>
        <begin position="1"/>
        <end position="17"/>
    </location>
</feature>
<reference evidence="4" key="1">
    <citation type="journal article" date="2023" name="Mol. Phylogenet. Evol.">
        <title>Genome-scale phylogeny and comparative genomics of the fungal order Sordariales.</title>
        <authorList>
            <person name="Hensen N."/>
            <person name="Bonometti L."/>
            <person name="Westerberg I."/>
            <person name="Brannstrom I.O."/>
            <person name="Guillou S."/>
            <person name="Cros-Aarteil S."/>
            <person name="Calhoun S."/>
            <person name="Haridas S."/>
            <person name="Kuo A."/>
            <person name="Mondo S."/>
            <person name="Pangilinan J."/>
            <person name="Riley R."/>
            <person name="LaButti K."/>
            <person name="Andreopoulos B."/>
            <person name="Lipzen A."/>
            <person name="Chen C."/>
            <person name="Yan M."/>
            <person name="Daum C."/>
            <person name="Ng V."/>
            <person name="Clum A."/>
            <person name="Steindorff A."/>
            <person name="Ohm R.A."/>
            <person name="Martin F."/>
            <person name="Silar P."/>
            <person name="Natvig D.O."/>
            <person name="Lalanne C."/>
            <person name="Gautier V."/>
            <person name="Ament-Velasquez S.L."/>
            <person name="Kruys A."/>
            <person name="Hutchinson M.I."/>
            <person name="Powell A.J."/>
            <person name="Barry K."/>
            <person name="Miller A.N."/>
            <person name="Grigoriev I.V."/>
            <person name="Debuchy R."/>
            <person name="Gladieux P."/>
            <person name="Hiltunen Thoren M."/>
            <person name="Johannesson H."/>
        </authorList>
    </citation>
    <scope>NUCLEOTIDE SEQUENCE</scope>
    <source>
        <strain evidence="4">PSN309</strain>
    </source>
</reference>
<gene>
    <name evidence="4" type="ORF">QBC35DRAFT_449157</name>
</gene>
<feature type="compositionally biased region" description="Pro residues" evidence="1">
    <location>
        <begin position="1332"/>
        <end position="1364"/>
    </location>
</feature>
<feature type="compositionally biased region" description="Pro residues" evidence="1">
    <location>
        <begin position="1262"/>
        <end position="1322"/>
    </location>
</feature>
<organism evidence="4 5">
    <name type="scientific">Podospora australis</name>
    <dbReference type="NCBI Taxonomy" id="1536484"/>
    <lineage>
        <taxon>Eukaryota</taxon>
        <taxon>Fungi</taxon>
        <taxon>Dikarya</taxon>
        <taxon>Ascomycota</taxon>
        <taxon>Pezizomycotina</taxon>
        <taxon>Sordariomycetes</taxon>
        <taxon>Sordariomycetidae</taxon>
        <taxon>Sordariales</taxon>
        <taxon>Podosporaceae</taxon>
        <taxon>Podospora</taxon>
    </lineage>
</organism>
<keyword evidence="5" id="KW-1185">Reference proteome</keyword>
<dbReference type="EMBL" id="MU864364">
    <property type="protein sequence ID" value="KAK4190710.1"/>
    <property type="molecule type" value="Genomic_DNA"/>
</dbReference>
<name>A0AAN6WYU5_9PEZI</name>
<feature type="compositionally biased region" description="Polar residues" evidence="1">
    <location>
        <begin position="954"/>
        <end position="966"/>
    </location>
</feature>
<feature type="transmembrane region" description="Helical" evidence="2">
    <location>
        <begin position="1373"/>
        <end position="1395"/>
    </location>
</feature>
<keyword evidence="2" id="KW-0472">Membrane</keyword>
<feature type="region of interest" description="Disordered" evidence="1">
    <location>
        <begin position="157"/>
        <end position="224"/>
    </location>
</feature>
<feature type="compositionally biased region" description="Basic and acidic residues" evidence="1">
    <location>
        <begin position="1201"/>
        <end position="1211"/>
    </location>
</feature>
<feature type="compositionally biased region" description="Basic and acidic residues" evidence="1">
    <location>
        <begin position="920"/>
        <end position="941"/>
    </location>
</feature>
<feature type="compositionally biased region" description="Low complexity" evidence="1">
    <location>
        <begin position="268"/>
        <end position="283"/>
    </location>
</feature>
<feature type="region of interest" description="Disordered" evidence="1">
    <location>
        <begin position="817"/>
        <end position="856"/>
    </location>
</feature>
<feature type="region of interest" description="Disordered" evidence="1">
    <location>
        <begin position="118"/>
        <end position="145"/>
    </location>
</feature>
<feature type="compositionally biased region" description="Basic and acidic residues" evidence="1">
    <location>
        <begin position="320"/>
        <end position="332"/>
    </location>
</feature>
<feature type="compositionally biased region" description="Acidic residues" evidence="1">
    <location>
        <begin position="1147"/>
        <end position="1156"/>
    </location>
</feature>
<feature type="region of interest" description="Disordered" evidence="1">
    <location>
        <begin position="253"/>
        <end position="673"/>
    </location>
</feature>
<feature type="compositionally biased region" description="Basic and acidic residues" evidence="1">
    <location>
        <begin position="571"/>
        <end position="587"/>
    </location>
</feature>
<keyword evidence="3" id="KW-0732">Signal</keyword>
<feature type="compositionally biased region" description="Acidic residues" evidence="1">
    <location>
        <begin position="561"/>
        <end position="570"/>
    </location>
</feature>
<feature type="compositionally biased region" description="Polar residues" evidence="1">
    <location>
        <begin position="303"/>
        <end position="316"/>
    </location>
</feature>
<feature type="compositionally biased region" description="Basic and acidic residues" evidence="1">
    <location>
        <begin position="414"/>
        <end position="427"/>
    </location>
</feature>
<keyword evidence="2" id="KW-0812">Transmembrane</keyword>
<feature type="compositionally biased region" description="Basic and acidic residues" evidence="1">
    <location>
        <begin position="756"/>
        <end position="773"/>
    </location>
</feature>
<reference evidence="4" key="2">
    <citation type="submission" date="2023-05" db="EMBL/GenBank/DDBJ databases">
        <authorList>
            <consortium name="Lawrence Berkeley National Laboratory"/>
            <person name="Steindorff A."/>
            <person name="Hensen N."/>
            <person name="Bonometti L."/>
            <person name="Westerberg I."/>
            <person name="Brannstrom I.O."/>
            <person name="Guillou S."/>
            <person name="Cros-Aarteil S."/>
            <person name="Calhoun S."/>
            <person name="Haridas S."/>
            <person name="Kuo A."/>
            <person name="Mondo S."/>
            <person name="Pangilinan J."/>
            <person name="Riley R."/>
            <person name="Labutti K."/>
            <person name="Andreopoulos B."/>
            <person name="Lipzen A."/>
            <person name="Chen C."/>
            <person name="Yanf M."/>
            <person name="Daum C."/>
            <person name="Ng V."/>
            <person name="Clum A."/>
            <person name="Ohm R."/>
            <person name="Martin F."/>
            <person name="Silar P."/>
            <person name="Natvig D."/>
            <person name="Lalanne C."/>
            <person name="Gautier V."/>
            <person name="Ament-Velasquez S.L."/>
            <person name="Kruys A."/>
            <person name="Hutchinson M.I."/>
            <person name="Powell A.J."/>
            <person name="Barry K."/>
            <person name="Miller A.N."/>
            <person name="Grigoriev I.V."/>
            <person name="Debuchy R."/>
            <person name="Gladieux P."/>
            <person name="Thoren M.H."/>
            <person name="Johannesson H."/>
        </authorList>
    </citation>
    <scope>NUCLEOTIDE SEQUENCE</scope>
    <source>
        <strain evidence="4">PSN309</strain>
    </source>
</reference>
<feature type="compositionally biased region" description="Acidic residues" evidence="1">
    <location>
        <begin position="168"/>
        <end position="191"/>
    </location>
</feature>
<feature type="region of interest" description="Disordered" evidence="1">
    <location>
        <begin position="916"/>
        <end position="1370"/>
    </location>
</feature>
<feature type="compositionally biased region" description="Basic and acidic residues" evidence="1">
    <location>
        <begin position="839"/>
        <end position="848"/>
    </location>
</feature>
<evidence type="ECO:0000313" key="5">
    <source>
        <dbReference type="Proteomes" id="UP001302126"/>
    </source>
</evidence>
<keyword evidence="2" id="KW-1133">Transmembrane helix</keyword>
<feature type="region of interest" description="Disordered" evidence="1">
    <location>
        <begin position="687"/>
        <end position="779"/>
    </location>
</feature>
<evidence type="ECO:0000313" key="4">
    <source>
        <dbReference type="EMBL" id="KAK4190710.1"/>
    </source>
</evidence>
<evidence type="ECO:0000256" key="3">
    <source>
        <dbReference type="SAM" id="SignalP"/>
    </source>
</evidence>
<evidence type="ECO:0000256" key="1">
    <source>
        <dbReference type="SAM" id="MobiDB-lite"/>
    </source>
</evidence>
<feature type="compositionally biased region" description="Low complexity" evidence="1">
    <location>
        <begin position="1038"/>
        <end position="1049"/>
    </location>
</feature>
<dbReference type="Proteomes" id="UP001302126">
    <property type="component" value="Unassembled WGS sequence"/>
</dbReference>
<feature type="compositionally biased region" description="Acidic residues" evidence="1">
    <location>
        <begin position="942"/>
        <end position="953"/>
    </location>
</feature>
<comment type="caution">
    <text evidence="4">The sequence shown here is derived from an EMBL/GenBank/DDBJ whole genome shotgun (WGS) entry which is preliminary data.</text>
</comment>
<feature type="compositionally biased region" description="Pro residues" evidence="1">
    <location>
        <begin position="1237"/>
        <end position="1254"/>
    </location>
</feature>
<protein>
    <submittedName>
        <fullName evidence="4">Uncharacterized protein</fullName>
    </submittedName>
</protein>
<feature type="compositionally biased region" description="Basic and acidic residues" evidence="1">
    <location>
        <begin position="532"/>
        <end position="560"/>
    </location>
</feature>
<feature type="compositionally biased region" description="Pro residues" evidence="1">
    <location>
        <begin position="284"/>
        <end position="302"/>
    </location>
</feature>
<accession>A0AAN6WYU5</accession>
<feature type="compositionally biased region" description="Low complexity" evidence="1">
    <location>
        <begin position="132"/>
        <end position="145"/>
    </location>
</feature>